<evidence type="ECO:0000256" key="1">
    <source>
        <dbReference type="ARBA" id="ARBA00006625"/>
    </source>
</evidence>
<reference evidence="4" key="1">
    <citation type="journal article" date="2015" name="Proc. Natl. Acad. Sci. U.S.A.">
        <title>Networks of energetic and metabolic interactions define dynamics in microbial communities.</title>
        <authorList>
            <person name="Embree M."/>
            <person name="Liu J.K."/>
            <person name="Al-Bassam M.M."/>
            <person name="Zengler K."/>
        </authorList>
    </citation>
    <scope>NUCLEOTIDE SEQUENCE</scope>
</reference>
<protein>
    <submittedName>
        <fullName evidence="4">Choloylglycine hydrolase</fullName>
        <ecNumber evidence="4">3.5.1.24</ecNumber>
    </submittedName>
</protein>
<dbReference type="PANTHER" id="PTHR35527">
    <property type="entry name" value="CHOLOYLGLYCINE HYDROLASE"/>
    <property type="match status" value="1"/>
</dbReference>
<dbReference type="SUPFAM" id="SSF56235">
    <property type="entry name" value="N-terminal nucleophile aminohydrolases (Ntn hydrolases)"/>
    <property type="match status" value="1"/>
</dbReference>
<proteinExistence type="inferred from homology"/>
<accession>A0A0W8EKQ7</accession>
<gene>
    <name evidence="4" type="ORF">ASZ90_016671</name>
</gene>
<evidence type="ECO:0000259" key="3">
    <source>
        <dbReference type="Pfam" id="PF02275"/>
    </source>
</evidence>
<dbReference type="InterPro" id="IPR029055">
    <property type="entry name" value="Ntn_hydrolases_N"/>
</dbReference>
<dbReference type="PANTHER" id="PTHR35527:SF2">
    <property type="entry name" value="HYDROLASE"/>
    <property type="match status" value="1"/>
</dbReference>
<dbReference type="InterPro" id="IPR029132">
    <property type="entry name" value="CBAH/NAAA_C"/>
</dbReference>
<dbReference type="EC" id="3.5.1.24" evidence="4"/>
<dbReference type="GO" id="GO:0045302">
    <property type="term" value="F:choloylglycine hydrolase activity"/>
    <property type="evidence" value="ECO:0007669"/>
    <property type="project" value="UniProtKB-EC"/>
</dbReference>
<feature type="domain" description="Choloylglycine hydrolase/NAAA C-terminal" evidence="3">
    <location>
        <begin position="21"/>
        <end position="307"/>
    </location>
</feature>
<dbReference type="Pfam" id="PF02275">
    <property type="entry name" value="CBAH"/>
    <property type="match status" value="1"/>
</dbReference>
<dbReference type="AlphaFoldDB" id="A0A0W8EKQ7"/>
<comment type="similarity">
    <text evidence="1">Belongs to the peptidase C59 family.</text>
</comment>
<keyword evidence="2 4" id="KW-0378">Hydrolase</keyword>
<organism evidence="4">
    <name type="scientific">hydrocarbon metagenome</name>
    <dbReference type="NCBI Taxonomy" id="938273"/>
    <lineage>
        <taxon>unclassified sequences</taxon>
        <taxon>metagenomes</taxon>
        <taxon>ecological metagenomes</taxon>
    </lineage>
</organism>
<comment type="caution">
    <text evidence="4">The sequence shown here is derived from an EMBL/GenBank/DDBJ whole genome shotgun (WGS) entry which is preliminary data.</text>
</comment>
<dbReference type="EMBL" id="LNQE01001758">
    <property type="protein sequence ID" value="KUG09010.1"/>
    <property type="molecule type" value="Genomic_DNA"/>
</dbReference>
<dbReference type="InterPro" id="IPR052193">
    <property type="entry name" value="Peptidase_C59"/>
</dbReference>
<name>A0A0W8EKQ7_9ZZZZ</name>
<sequence length="345" mass="38582">MREIGTREERMNADGTITEACSRILYHGEDGIVITGRTMDWFEDMHTSLWTFPAGMQRDGRAGRNSFSWTSQYGSVIASGYDNSTTDGMNERGLVANVLWLAESVYPPYDGTRPGLSLSLWAQYVLDTYATVEEAVSGLRNEEFVPRTPPVPGRGQDATVHLSLSDAAGDSAIIEYIDGNLAIHHDRSSIVMTNSPHYEKQLALNEYWTWFGSPQNLPGSVQAPDRFARAWYYTTRLPKTGDIQAAIAGVFSVIRNVSVPFGVQAPGQPNISTTIWRTVADHKRRIYFFESTMTPNIFWVEFDHIDLSFGAPPKMLPVTPDTFYAGDTARLFREAEPFVFLDVTP</sequence>
<dbReference type="Gene3D" id="3.60.60.10">
    <property type="entry name" value="Penicillin V Acylase, Chain A"/>
    <property type="match status" value="1"/>
</dbReference>
<dbReference type="CDD" id="cd01902">
    <property type="entry name" value="Ntn_CGH"/>
    <property type="match status" value="1"/>
</dbReference>
<evidence type="ECO:0000256" key="2">
    <source>
        <dbReference type="ARBA" id="ARBA00022801"/>
    </source>
</evidence>
<evidence type="ECO:0000313" key="4">
    <source>
        <dbReference type="EMBL" id="KUG09010.1"/>
    </source>
</evidence>